<reference evidence="1" key="1">
    <citation type="submission" date="2020-05" db="EMBL/GenBank/DDBJ databases">
        <authorList>
            <person name="Chiriac C."/>
            <person name="Salcher M."/>
            <person name="Ghai R."/>
            <person name="Kavagutti S V."/>
        </authorList>
    </citation>
    <scope>NUCLEOTIDE SEQUENCE</scope>
</reference>
<protein>
    <submittedName>
        <fullName evidence="1">Uncharacterized protein</fullName>
    </submittedName>
</protein>
<name>A0A6J5S2N6_9CAUD</name>
<dbReference type="EMBL" id="LR797280">
    <property type="protein sequence ID" value="CAB4199294.1"/>
    <property type="molecule type" value="Genomic_DNA"/>
</dbReference>
<organism evidence="1">
    <name type="scientific">uncultured Caudovirales phage</name>
    <dbReference type="NCBI Taxonomy" id="2100421"/>
    <lineage>
        <taxon>Viruses</taxon>
        <taxon>Duplodnaviria</taxon>
        <taxon>Heunggongvirae</taxon>
        <taxon>Uroviricota</taxon>
        <taxon>Caudoviricetes</taxon>
        <taxon>Peduoviridae</taxon>
        <taxon>Maltschvirus</taxon>
        <taxon>Maltschvirus maltsch</taxon>
    </lineage>
</organism>
<accession>A0A6J5S2N6</accession>
<gene>
    <name evidence="1" type="ORF">UFOVP1333_36</name>
</gene>
<proteinExistence type="predicted"/>
<evidence type="ECO:0000313" key="1">
    <source>
        <dbReference type="EMBL" id="CAB4199294.1"/>
    </source>
</evidence>
<sequence>MIAALLNLLRGLVWPFPEFPEDSDLETFE</sequence>